<evidence type="ECO:0000256" key="8">
    <source>
        <dbReference type="ARBA" id="ARBA00075789"/>
    </source>
</evidence>
<dbReference type="SUPFAM" id="SSF56281">
    <property type="entry name" value="Metallo-hydrolase/oxidoreductase"/>
    <property type="match status" value="1"/>
</dbReference>
<dbReference type="Gene3D" id="3.60.15.30">
    <property type="entry name" value="Metallo-beta-lactamase domain"/>
    <property type="match status" value="1"/>
</dbReference>
<feature type="domain" description="Metallo-beta-lactamase" evidence="9">
    <location>
        <begin position="106"/>
        <end position="328"/>
    </location>
</feature>
<reference evidence="10 11" key="1">
    <citation type="submission" date="2020-03" db="EMBL/GenBank/DDBJ databases">
        <title>Soil Listeria distribution.</title>
        <authorList>
            <person name="Liao J."/>
            <person name="Wiedmann M."/>
        </authorList>
    </citation>
    <scope>NUCLEOTIDE SEQUENCE [LARGE SCALE GENOMIC DNA]</scope>
    <source>
        <strain evidence="10 11">FSL L7-1829</strain>
    </source>
</reference>
<dbReference type="Pfam" id="PF14864">
    <property type="entry name" value="Alkyl_sulf_C"/>
    <property type="match status" value="1"/>
</dbReference>
<keyword evidence="4" id="KW-0862">Zinc</keyword>
<dbReference type="SMART" id="SM00849">
    <property type="entry name" value="Lactamase_B"/>
    <property type="match status" value="1"/>
</dbReference>
<keyword evidence="2" id="KW-0479">Metal-binding</keyword>
<dbReference type="InterPro" id="IPR038536">
    <property type="entry name" value="Alkyl/aryl-sulf_dimr_sf"/>
</dbReference>
<evidence type="ECO:0000256" key="6">
    <source>
        <dbReference type="ARBA" id="ARBA00066568"/>
    </source>
</evidence>
<dbReference type="FunFam" id="1.25.40.880:FF:000001">
    <property type="entry name" value="SDS hydrolase SdsA1"/>
    <property type="match status" value="1"/>
</dbReference>
<comment type="caution">
    <text evidence="10">The sequence shown here is derived from an EMBL/GenBank/DDBJ whole genome shotgun (WGS) entry which is preliminary data.</text>
</comment>
<dbReference type="InterPro" id="IPR029229">
    <property type="entry name" value="Alkyl_sulf_C"/>
</dbReference>
<dbReference type="InterPro" id="IPR044097">
    <property type="entry name" value="Bds1/SdsA1_MBL-fold"/>
</dbReference>
<keyword evidence="3 10" id="KW-0378">Hydrolase</keyword>
<dbReference type="GO" id="GO:0046872">
    <property type="term" value="F:metal ion binding"/>
    <property type="evidence" value="ECO:0007669"/>
    <property type="project" value="UniProtKB-KW"/>
</dbReference>
<sequence>MTKKILPKAATSFTKKINNAVKEVLPFENTKDFEDAKKGFIATWDKVKVKASGGEKVWDLDDYQFIGDGEAPDSVNPSLWRISQLNMTNGLFKVTERVYQVRGYDMSNITIMEGETGLVITDTLTSVETASAALELYYKHRPKVPIKAIIYTHSHADHYGGVSGLVSKEDVDSGKVILVGPEGFMEHAVSENVFAGNAMARRAEYMYGSRLPRSEVGQVDAGLGKTLSTGHMSLIAPNDTITFDHEKRIVDGIEIEFIMAPNTEAPAEHLMYFPQFKLINIAEDAVHNLHNILTLRGAQIRDAYAWWKDIDKAIRAFGSDYEICIGQHHWPTWGNQEINDMLIHQRDAYKYMHDQTLHYINKGLTASEVAEIVKFPPSLEDKWYLRGYYGTLNHDIKAIYQFYLGWYDGNPANLHPLIPEQSAKKYVEFMGGIEEVLKKARVSYEDGEYRWVAEVVKHAVFADDKNEEAKCLLADALEQLGYQAESASWRNVYLTSAEELRNSLPKKVISTLTLDVIESMPFELILDYMGIRLNGKKAIDKRISMNWKLVDVNERYHLLVNNSVLTYRDEEEDYNADVTLTTTREIFNQVFAGDITFKDLLDDPKTHFEGSTQKFQDFASLLDEFNPIFNIVTP</sequence>
<evidence type="ECO:0000256" key="1">
    <source>
        <dbReference type="ARBA" id="ARBA00001947"/>
    </source>
</evidence>
<dbReference type="SUPFAM" id="SSF55718">
    <property type="entry name" value="SCP-like"/>
    <property type="match status" value="1"/>
</dbReference>
<dbReference type="InterPro" id="IPR001279">
    <property type="entry name" value="Metallo-B-lactamas"/>
</dbReference>
<accession>A0A7X0T7X9</accession>
<dbReference type="GO" id="GO:0018909">
    <property type="term" value="P:dodecyl sulfate metabolic process"/>
    <property type="evidence" value="ECO:0007669"/>
    <property type="project" value="InterPro"/>
</dbReference>
<name>A0A7X0T7X9_LISWE</name>
<dbReference type="Pfam" id="PF14863">
    <property type="entry name" value="Alkyl_sulf_dimr"/>
    <property type="match status" value="1"/>
</dbReference>
<dbReference type="Gene3D" id="1.25.40.880">
    <property type="entry name" value="Alkyl sulfatase, dimerisation domain"/>
    <property type="match status" value="1"/>
</dbReference>
<dbReference type="AlphaFoldDB" id="A0A7X0T7X9"/>
<dbReference type="Gene3D" id="3.30.1050.10">
    <property type="entry name" value="SCP2 sterol-binding domain"/>
    <property type="match status" value="1"/>
</dbReference>
<dbReference type="EMBL" id="JAAROP010000019">
    <property type="protein sequence ID" value="MBC1323887.1"/>
    <property type="molecule type" value="Genomic_DNA"/>
</dbReference>
<evidence type="ECO:0000256" key="7">
    <source>
        <dbReference type="ARBA" id="ARBA00068034"/>
    </source>
</evidence>
<dbReference type="InterPro" id="IPR036866">
    <property type="entry name" value="RibonucZ/Hydroxyglut_hydro"/>
</dbReference>
<dbReference type="GO" id="GO:0018741">
    <property type="term" value="F:linear primary-alkylsulfatase activity"/>
    <property type="evidence" value="ECO:0007669"/>
    <property type="project" value="UniProtKB-EC"/>
</dbReference>
<dbReference type="Pfam" id="PF00753">
    <property type="entry name" value="Lactamase_B"/>
    <property type="match status" value="1"/>
</dbReference>
<evidence type="ECO:0000313" key="11">
    <source>
        <dbReference type="Proteomes" id="UP000522007"/>
    </source>
</evidence>
<protein>
    <recommendedName>
        <fullName evidence="7">Linear primary-alkylsulfatase</fullName>
        <ecNumber evidence="6">3.1.6.21</ecNumber>
    </recommendedName>
    <alternativeName>
        <fullName evidence="8">Type III linear primary-alkylsulfatase</fullName>
    </alternativeName>
</protein>
<dbReference type="InterPro" id="IPR052195">
    <property type="entry name" value="Bact_Alkyl/Aryl-Sulfatase"/>
</dbReference>
<dbReference type="Proteomes" id="UP000522007">
    <property type="component" value="Unassembled WGS sequence"/>
</dbReference>
<dbReference type="CDD" id="cd07710">
    <property type="entry name" value="arylsulfatase_Sdsa1-like_MBL-fold"/>
    <property type="match status" value="1"/>
</dbReference>
<proteinExistence type="inferred from homology"/>
<dbReference type="FunFam" id="3.60.15.30:FF:000001">
    <property type="entry name" value="Alkyl/aryl-sulfatase BDS1"/>
    <property type="match status" value="1"/>
</dbReference>
<comment type="cofactor">
    <cofactor evidence="1">
        <name>Zn(2+)</name>
        <dbReference type="ChEBI" id="CHEBI:29105"/>
    </cofactor>
</comment>
<organism evidence="10 11">
    <name type="scientific">Listeria welshimeri</name>
    <dbReference type="NCBI Taxonomy" id="1643"/>
    <lineage>
        <taxon>Bacteria</taxon>
        <taxon>Bacillati</taxon>
        <taxon>Bacillota</taxon>
        <taxon>Bacilli</taxon>
        <taxon>Bacillales</taxon>
        <taxon>Listeriaceae</taxon>
        <taxon>Listeria</taxon>
    </lineage>
</organism>
<dbReference type="PANTHER" id="PTHR43223:SF1">
    <property type="entry name" value="ALKYL_ARYL-SULFATASE BDS1"/>
    <property type="match status" value="1"/>
</dbReference>
<dbReference type="PANTHER" id="PTHR43223">
    <property type="entry name" value="ALKYL/ARYL-SULFATASE"/>
    <property type="match status" value="1"/>
</dbReference>
<evidence type="ECO:0000256" key="5">
    <source>
        <dbReference type="ARBA" id="ARBA00033751"/>
    </source>
</evidence>
<evidence type="ECO:0000256" key="3">
    <source>
        <dbReference type="ARBA" id="ARBA00022801"/>
    </source>
</evidence>
<gene>
    <name evidence="10" type="ORF">HB853_13210</name>
</gene>
<dbReference type="InterPro" id="IPR036527">
    <property type="entry name" value="SCP2_sterol-bd_dom_sf"/>
</dbReference>
<comment type="similarity">
    <text evidence="5">Belongs to the metallo-beta-lactamase superfamily. Type III sulfatase family.</text>
</comment>
<dbReference type="EC" id="3.1.6.21" evidence="6"/>
<dbReference type="GO" id="GO:0046983">
    <property type="term" value="F:protein dimerization activity"/>
    <property type="evidence" value="ECO:0007669"/>
    <property type="project" value="InterPro"/>
</dbReference>
<evidence type="ECO:0000259" key="9">
    <source>
        <dbReference type="SMART" id="SM00849"/>
    </source>
</evidence>
<evidence type="ECO:0000256" key="2">
    <source>
        <dbReference type="ARBA" id="ARBA00022723"/>
    </source>
</evidence>
<evidence type="ECO:0000313" key="10">
    <source>
        <dbReference type="EMBL" id="MBC1323887.1"/>
    </source>
</evidence>
<evidence type="ECO:0000256" key="4">
    <source>
        <dbReference type="ARBA" id="ARBA00022833"/>
    </source>
</evidence>
<dbReference type="InterPro" id="IPR029228">
    <property type="entry name" value="Alkyl_sulf_dimr"/>
</dbReference>